<dbReference type="EMBL" id="VSRR010007955">
    <property type="protein sequence ID" value="MPC47846.1"/>
    <property type="molecule type" value="Genomic_DNA"/>
</dbReference>
<name>A0A5B7FQT5_PORTR</name>
<dbReference type="AlphaFoldDB" id="A0A5B7FQT5"/>
<evidence type="ECO:0000313" key="2">
    <source>
        <dbReference type="Proteomes" id="UP000324222"/>
    </source>
</evidence>
<keyword evidence="2" id="KW-1185">Reference proteome</keyword>
<reference evidence="1 2" key="1">
    <citation type="submission" date="2019-05" db="EMBL/GenBank/DDBJ databases">
        <title>Another draft genome of Portunus trituberculatus and its Hox gene families provides insights of decapod evolution.</title>
        <authorList>
            <person name="Jeong J.-H."/>
            <person name="Song I."/>
            <person name="Kim S."/>
            <person name="Choi T."/>
            <person name="Kim D."/>
            <person name="Ryu S."/>
            <person name="Kim W."/>
        </authorList>
    </citation>
    <scope>NUCLEOTIDE SEQUENCE [LARGE SCALE GENOMIC DNA]</scope>
    <source>
        <tissue evidence="1">Muscle</tissue>
    </source>
</reference>
<protein>
    <submittedName>
        <fullName evidence="1">Uncharacterized protein</fullName>
    </submittedName>
</protein>
<comment type="caution">
    <text evidence="1">The sequence shown here is derived from an EMBL/GenBank/DDBJ whole genome shotgun (WGS) entry which is preliminary data.</text>
</comment>
<evidence type="ECO:0000313" key="1">
    <source>
        <dbReference type="EMBL" id="MPC47846.1"/>
    </source>
</evidence>
<proteinExistence type="predicted"/>
<gene>
    <name evidence="1" type="ORF">E2C01_041605</name>
</gene>
<accession>A0A5B7FQT5</accession>
<sequence length="74" mass="8701">MEKECSCRWGDRSGRRNLPDGEDNFRYLKFITLDLLMTKRRPEIVRGTTNANARAEYIPPSRHYIKLSTAENKL</sequence>
<dbReference type="Proteomes" id="UP000324222">
    <property type="component" value="Unassembled WGS sequence"/>
</dbReference>
<organism evidence="1 2">
    <name type="scientific">Portunus trituberculatus</name>
    <name type="common">Swimming crab</name>
    <name type="synonym">Neptunus trituberculatus</name>
    <dbReference type="NCBI Taxonomy" id="210409"/>
    <lineage>
        <taxon>Eukaryota</taxon>
        <taxon>Metazoa</taxon>
        <taxon>Ecdysozoa</taxon>
        <taxon>Arthropoda</taxon>
        <taxon>Crustacea</taxon>
        <taxon>Multicrustacea</taxon>
        <taxon>Malacostraca</taxon>
        <taxon>Eumalacostraca</taxon>
        <taxon>Eucarida</taxon>
        <taxon>Decapoda</taxon>
        <taxon>Pleocyemata</taxon>
        <taxon>Brachyura</taxon>
        <taxon>Eubrachyura</taxon>
        <taxon>Portunoidea</taxon>
        <taxon>Portunidae</taxon>
        <taxon>Portuninae</taxon>
        <taxon>Portunus</taxon>
    </lineage>
</organism>